<proteinExistence type="predicted"/>
<dbReference type="PANTHER" id="PTHR43404:SF2">
    <property type="entry name" value="LIPOPOLYSACCHARIDE CHOLINEPHOSPHOTRANSFERASE LICD"/>
    <property type="match status" value="1"/>
</dbReference>
<protein>
    <submittedName>
        <fullName evidence="2">LicD family protein</fullName>
    </submittedName>
</protein>
<dbReference type="AlphaFoldDB" id="A0A015TZB8"/>
<evidence type="ECO:0000313" key="2">
    <source>
        <dbReference type="EMBL" id="EXY76276.1"/>
    </source>
</evidence>
<comment type="caution">
    <text evidence="2">The sequence shown here is derived from an EMBL/GenBank/DDBJ whole genome shotgun (WGS) entry which is preliminary data.</text>
</comment>
<dbReference type="InterPro" id="IPR052942">
    <property type="entry name" value="LPS_cholinephosphotransferase"/>
</dbReference>
<feature type="domain" description="LicD/FKTN/FKRP nucleotidyltransferase" evidence="1">
    <location>
        <begin position="26"/>
        <end position="247"/>
    </location>
</feature>
<dbReference type="Proteomes" id="UP000020529">
    <property type="component" value="Unassembled WGS sequence"/>
</dbReference>
<dbReference type="Pfam" id="PF04991">
    <property type="entry name" value="LicD"/>
    <property type="match status" value="1"/>
</dbReference>
<name>A0A015TZB8_BACFG</name>
<evidence type="ECO:0000259" key="1">
    <source>
        <dbReference type="Pfam" id="PF04991"/>
    </source>
</evidence>
<dbReference type="GO" id="GO:0009100">
    <property type="term" value="P:glycoprotein metabolic process"/>
    <property type="evidence" value="ECO:0007669"/>
    <property type="project" value="UniProtKB-ARBA"/>
</dbReference>
<dbReference type="PATRIC" id="fig|1339315.3.peg.723"/>
<dbReference type="PANTHER" id="PTHR43404">
    <property type="entry name" value="LIPOPOLYSACCHARIDE CHOLINEPHOSPHOTRANSFERASE LICD"/>
    <property type="match status" value="1"/>
</dbReference>
<dbReference type="EMBL" id="JGCY01000197">
    <property type="protein sequence ID" value="EXY76276.1"/>
    <property type="molecule type" value="Genomic_DNA"/>
</dbReference>
<dbReference type="RefSeq" id="WP_022347679.1">
    <property type="nucleotide sequence ID" value="NZ_JGCY01000197.1"/>
</dbReference>
<sequence>MNNKIIEPEEFKKTQFDILISVDRFCKARGIRYFLAYGTLIGALRHGGYIPWDDDIDISMPRPDYERFIKLYNKEKDKGYYVVSPSLDPSYPNAFAKICDPDTCIIEFSSLKYDIGVNIDLFPIDGLPEDEYEAKAHYSKINFYRNLLNAKKIKLDFKKRSVVKNIHLMLSKMALLPVSYKFLIKKINSLSIKYNYLNCRYAADLNFGNIDRRLAKKNFESCVPVEFEGHAFDAPAGYDLWLKSIYGNYMQLPPVEKQITHHAFKAYRK</sequence>
<dbReference type="InterPro" id="IPR007074">
    <property type="entry name" value="LicD/FKTN/FKRP_NTP_transf"/>
</dbReference>
<reference evidence="2 3" key="1">
    <citation type="submission" date="2014-02" db="EMBL/GenBank/DDBJ databases">
        <authorList>
            <person name="Sears C."/>
            <person name="Carroll K."/>
            <person name="Sack B.R."/>
            <person name="Qadri F."/>
            <person name="Myers L.L."/>
            <person name="Chung G.-T."/>
            <person name="Escheverria P."/>
            <person name="Fraser C.M."/>
            <person name="Sadzewicz L."/>
            <person name="Shefchek K.A."/>
            <person name="Tallon L."/>
            <person name="Das S.P."/>
            <person name="Daugherty S."/>
            <person name="Mongodin E.F."/>
        </authorList>
    </citation>
    <scope>NUCLEOTIDE SEQUENCE [LARGE SCALE GENOMIC DNA]</scope>
    <source>
        <strain evidence="3">3988T(B)14</strain>
    </source>
</reference>
<gene>
    <name evidence="2" type="ORF">M124_4846</name>
</gene>
<accession>A0A015TZB8</accession>
<organism evidence="2 3">
    <name type="scientific">Bacteroides fragilis str. 3988T(B)14</name>
    <dbReference type="NCBI Taxonomy" id="1339315"/>
    <lineage>
        <taxon>Bacteria</taxon>
        <taxon>Pseudomonadati</taxon>
        <taxon>Bacteroidota</taxon>
        <taxon>Bacteroidia</taxon>
        <taxon>Bacteroidales</taxon>
        <taxon>Bacteroidaceae</taxon>
        <taxon>Bacteroides</taxon>
    </lineage>
</organism>
<evidence type="ECO:0000313" key="3">
    <source>
        <dbReference type="Proteomes" id="UP000020529"/>
    </source>
</evidence>